<accession>A0A6A6FTJ3</accession>
<reference evidence="3" key="1">
    <citation type="journal article" date="2020" name="Stud. Mycol.">
        <title>101 Dothideomycetes genomes: a test case for predicting lifestyles and emergence of pathogens.</title>
        <authorList>
            <person name="Haridas S."/>
            <person name="Albert R."/>
            <person name="Binder M."/>
            <person name="Bloem J."/>
            <person name="Labutti K."/>
            <person name="Salamov A."/>
            <person name="Andreopoulos B."/>
            <person name="Baker S."/>
            <person name="Barry K."/>
            <person name="Bills G."/>
            <person name="Bluhm B."/>
            <person name="Cannon C."/>
            <person name="Castanera R."/>
            <person name="Culley D."/>
            <person name="Daum C."/>
            <person name="Ezra D."/>
            <person name="Gonzalez J."/>
            <person name="Henrissat B."/>
            <person name="Kuo A."/>
            <person name="Liang C."/>
            <person name="Lipzen A."/>
            <person name="Lutzoni F."/>
            <person name="Magnuson J."/>
            <person name="Mondo S."/>
            <person name="Nolan M."/>
            <person name="Ohm R."/>
            <person name="Pangilinan J."/>
            <person name="Park H.-J."/>
            <person name="Ramirez L."/>
            <person name="Alfaro M."/>
            <person name="Sun H."/>
            <person name="Tritt A."/>
            <person name="Yoshinaga Y."/>
            <person name="Zwiers L.-H."/>
            <person name="Turgeon B."/>
            <person name="Goodwin S."/>
            <person name="Spatafora J."/>
            <person name="Crous P."/>
            <person name="Grigoriev I."/>
        </authorList>
    </citation>
    <scope>NUCLEOTIDE SEQUENCE</scope>
    <source>
        <strain evidence="3">SCOH1-5</strain>
    </source>
</reference>
<name>A0A6A6FTJ3_9PEZI</name>
<keyword evidence="2" id="KW-0732">Signal</keyword>
<evidence type="ECO:0000256" key="1">
    <source>
        <dbReference type="SAM" id="MobiDB-lite"/>
    </source>
</evidence>
<feature type="compositionally biased region" description="Low complexity" evidence="1">
    <location>
        <begin position="240"/>
        <end position="253"/>
    </location>
</feature>
<dbReference type="AlphaFoldDB" id="A0A6A6FTJ3"/>
<protein>
    <submittedName>
        <fullName evidence="3">Uncharacterized protein</fullName>
    </submittedName>
</protein>
<evidence type="ECO:0000313" key="4">
    <source>
        <dbReference type="Proteomes" id="UP000799539"/>
    </source>
</evidence>
<sequence length="393" mass="41985">MRLRHLFHLFLTAASPTTALHMRTWHGPAKRTNATALVECLDEMHANWAGKGNDNHWNAEGWECAGSTWQIRGKFARGRLSAPQAIAKCSDQLLKAAERGEAWFKCKVKRTLAQVWLGWSPRGWKMCSNPGGVPCQLEDGVLPEDGDGGAACRLEGFCPGGPEIERHTSVSTKTVDRTVTISAGGYKPIATEEPGEEGQVPKPPSSVTEGIGEGSASSTATSNSEWESFTSVWTVPIVVGPGPPTTSTSKPATRPSPPFSPTPKNLPPSPTYPQPTSASLAYPNPISTNLSTSSAAPSETIIVITMTSGETPLPITSATPTFPPSTRRPIMSTTIQGTLYTYLKESTMTSVPPPSPITTTIQGIVYTFKPVTDTVGPRTSKSWGRPTTWMSGP</sequence>
<dbReference type="Proteomes" id="UP000799539">
    <property type="component" value="Unassembled WGS sequence"/>
</dbReference>
<evidence type="ECO:0000256" key="2">
    <source>
        <dbReference type="SAM" id="SignalP"/>
    </source>
</evidence>
<proteinExistence type="predicted"/>
<dbReference type="EMBL" id="ML992664">
    <property type="protein sequence ID" value="KAF2216600.1"/>
    <property type="molecule type" value="Genomic_DNA"/>
</dbReference>
<feature type="compositionally biased region" description="Polar residues" evidence="1">
    <location>
        <begin position="215"/>
        <end position="225"/>
    </location>
</feature>
<feature type="compositionally biased region" description="Pro residues" evidence="1">
    <location>
        <begin position="254"/>
        <end position="273"/>
    </location>
</feature>
<gene>
    <name evidence="3" type="ORF">CERZMDRAFT_93892</name>
</gene>
<feature type="signal peptide" evidence="2">
    <location>
        <begin position="1"/>
        <end position="19"/>
    </location>
</feature>
<keyword evidence="4" id="KW-1185">Reference proteome</keyword>
<dbReference type="OrthoDB" id="10379606at2759"/>
<evidence type="ECO:0000313" key="3">
    <source>
        <dbReference type="EMBL" id="KAF2216600.1"/>
    </source>
</evidence>
<feature type="region of interest" description="Disordered" evidence="1">
    <location>
        <begin position="240"/>
        <end position="284"/>
    </location>
</feature>
<feature type="region of interest" description="Disordered" evidence="1">
    <location>
        <begin position="182"/>
        <end position="225"/>
    </location>
</feature>
<feature type="chain" id="PRO_5025384887" evidence="2">
    <location>
        <begin position="20"/>
        <end position="393"/>
    </location>
</feature>
<organism evidence="3 4">
    <name type="scientific">Cercospora zeae-maydis SCOH1-5</name>
    <dbReference type="NCBI Taxonomy" id="717836"/>
    <lineage>
        <taxon>Eukaryota</taxon>
        <taxon>Fungi</taxon>
        <taxon>Dikarya</taxon>
        <taxon>Ascomycota</taxon>
        <taxon>Pezizomycotina</taxon>
        <taxon>Dothideomycetes</taxon>
        <taxon>Dothideomycetidae</taxon>
        <taxon>Mycosphaerellales</taxon>
        <taxon>Mycosphaerellaceae</taxon>
        <taxon>Cercospora</taxon>
    </lineage>
</organism>
<feature type="compositionally biased region" description="Polar residues" evidence="1">
    <location>
        <begin position="274"/>
        <end position="284"/>
    </location>
</feature>